<dbReference type="PROSITE" id="PS50948">
    <property type="entry name" value="PAN"/>
    <property type="match status" value="1"/>
</dbReference>
<organism evidence="3 4">
    <name type="scientific">Dactylonectria estremocensis</name>
    <dbReference type="NCBI Taxonomy" id="1079267"/>
    <lineage>
        <taxon>Eukaryota</taxon>
        <taxon>Fungi</taxon>
        <taxon>Dikarya</taxon>
        <taxon>Ascomycota</taxon>
        <taxon>Pezizomycotina</taxon>
        <taxon>Sordariomycetes</taxon>
        <taxon>Hypocreomycetidae</taxon>
        <taxon>Hypocreales</taxon>
        <taxon>Nectriaceae</taxon>
        <taxon>Dactylonectria</taxon>
    </lineage>
</organism>
<gene>
    <name evidence="3" type="ORF">B0J13DRAFT_612358</name>
</gene>
<dbReference type="InterPro" id="IPR003609">
    <property type="entry name" value="Pan_app"/>
</dbReference>
<accession>A0A9P9DMX1</accession>
<dbReference type="InterPro" id="IPR008979">
    <property type="entry name" value="Galactose-bd-like_sf"/>
</dbReference>
<evidence type="ECO:0000313" key="3">
    <source>
        <dbReference type="EMBL" id="KAH7122121.1"/>
    </source>
</evidence>
<reference evidence="3" key="1">
    <citation type="journal article" date="2021" name="Nat. Commun.">
        <title>Genetic determinants of endophytism in the Arabidopsis root mycobiome.</title>
        <authorList>
            <person name="Mesny F."/>
            <person name="Miyauchi S."/>
            <person name="Thiergart T."/>
            <person name="Pickel B."/>
            <person name="Atanasova L."/>
            <person name="Karlsson M."/>
            <person name="Huettel B."/>
            <person name="Barry K.W."/>
            <person name="Haridas S."/>
            <person name="Chen C."/>
            <person name="Bauer D."/>
            <person name="Andreopoulos W."/>
            <person name="Pangilinan J."/>
            <person name="LaButti K."/>
            <person name="Riley R."/>
            <person name="Lipzen A."/>
            <person name="Clum A."/>
            <person name="Drula E."/>
            <person name="Henrissat B."/>
            <person name="Kohler A."/>
            <person name="Grigoriev I.V."/>
            <person name="Martin F.M."/>
            <person name="Hacquard S."/>
        </authorList>
    </citation>
    <scope>NUCLEOTIDE SEQUENCE</scope>
    <source>
        <strain evidence="3">MPI-CAGE-AT-0021</strain>
    </source>
</reference>
<feature type="chain" id="PRO_5040381746" description="Apple domain-containing protein" evidence="1">
    <location>
        <begin position="21"/>
        <end position="313"/>
    </location>
</feature>
<evidence type="ECO:0000313" key="4">
    <source>
        <dbReference type="Proteomes" id="UP000717696"/>
    </source>
</evidence>
<sequence>MVSFNFVTILAALSAVGVVAGPCKTKQSPPATTTLATHVEHISHTNSSSAAAVPTLGSESQILCAVDYINPKDICNAKGNIGNPISKIDSSKISFQECANSCAGNGDCRTFFYQNGLCTKYSGSLTDLGFQNADSEGFWYESSCFQCARGELILDLDFEDEDGSNWSLDVTPEYSVYLDVQTPYNGRGGTTKALRLFEGEDAGTGHAQYIPEITLEDRGSYMLYVSVRNTAQRTPTTSSGWENIELTLSNGGNNFLEDLTVGGSALGGNGWIQWTVLFEVPEGQGGAASFGIDLQVSGRLLDYYFDDIMILQL</sequence>
<dbReference type="Gene3D" id="2.60.120.260">
    <property type="entry name" value="Galactose-binding domain-like"/>
    <property type="match status" value="1"/>
</dbReference>
<comment type="caution">
    <text evidence="3">The sequence shown here is derived from an EMBL/GenBank/DDBJ whole genome shotgun (WGS) entry which is preliminary data.</text>
</comment>
<dbReference type="OrthoDB" id="5052011at2759"/>
<proteinExistence type="predicted"/>
<name>A0A9P9DMX1_9HYPO</name>
<dbReference type="SUPFAM" id="SSF49785">
    <property type="entry name" value="Galactose-binding domain-like"/>
    <property type="match status" value="1"/>
</dbReference>
<keyword evidence="1" id="KW-0732">Signal</keyword>
<evidence type="ECO:0000259" key="2">
    <source>
        <dbReference type="PROSITE" id="PS50948"/>
    </source>
</evidence>
<dbReference type="EMBL" id="JAGMUU010000026">
    <property type="protein sequence ID" value="KAH7122121.1"/>
    <property type="molecule type" value="Genomic_DNA"/>
</dbReference>
<dbReference type="Proteomes" id="UP000717696">
    <property type="component" value="Unassembled WGS sequence"/>
</dbReference>
<keyword evidence="4" id="KW-1185">Reference proteome</keyword>
<protein>
    <recommendedName>
        <fullName evidence="2">Apple domain-containing protein</fullName>
    </recommendedName>
</protein>
<dbReference type="AlphaFoldDB" id="A0A9P9DMX1"/>
<feature type="signal peptide" evidence="1">
    <location>
        <begin position="1"/>
        <end position="20"/>
    </location>
</feature>
<evidence type="ECO:0000256" key="1">
    <source>
        <dbReference type="SAM" id="SignalP"/>
    </source>
</evidence>
<feature type="domain" description="Apple" evidence="2">
    <location>
        <begin position="75"/>
        <end position="144"/>
    </location>
</feature>